<feature type="domain" description="Band 7" evidence="3">
    <location>
        <begin position="31"/>
        <end position="184"/>
    </location>
</feature>
<dbReference type="Proteomes" id="UP001212498">
    <property type="component" value="Unassembled WGS sequence"/>
</dbReference>
<dbReference type="Gene3D" id="3.30.479.30">
    <property type="entry name" value="Band 7 domain"/>
    <property type="match status" value="1"/>
</dbReference>
<dbReference type="RefSeq" id="WP_271277323.1">
    <property type="nucleotide sequence ID" value="NZ_BAABFD010000010.1"/>
</dbReference>
<evidence type="ECO:0000256" key="1">
    <source>
        <dbReference type="ARBA" id="ARBA00008164"/>
    </source>
</evidence>
<evidence type="ECO:0000256" key="2">
    <source>
        <dbReference type="SAM" id="Phobius"/>
    </source>
</evidence>
<dbReference type="InterPro" id="IPR036013">
    <property type="entry name" value="Band_7/SPFH_dom_sf"/>
</dbReference>
<comment type="similarity">
    <text evidence="1">Belongs to the band 7/mec-2 family.</text>
</comment>
<dbReference type="SMART" id="SM00244">
    <property type="entry name" value="PHB"/>
    <property type="match status" value="1"/>
</dbReference>
<dbReference type="InterPro" id="IPR043202">
    <property type="entry name" value="Band-7_stomatin-like"/>
</dbReference>
<keyword evidence="2" id="KW-1133">Transmembrane helix</keyword>
<keyword evidence="5" id="KW-1185">Reference proteome</keyword>
<comment type="caution">
    <text evidence="4">The sequence shown here is derived from an EMBL/GenBank/DDBJ whole genome shotgun (WGS) entry which is preliminary data.</text>
</comment>
<name>A0ABT4T057_9ACTN</name>
<protein>
    <submittedName>
        <fullName evidence="4">SPFH domain-containing protein</fullName>
    </submittedName>
</protein>
<reference evidence="4 5" key="1">
    <citation type="submission" date="2022-11" db="EMBL/GenBank/DDBJ databases">
        <title>Nonomuraea corallina sp. nov., a new species of the genus Nonomuraea isolated from sea side sediment in Thai sea.</title>
        <authorList>
            <person name="Ngamcharungchit C."/>
            <person name="Matsumoto A."/>
            <person name="Suriyachadkun C."/>
            <person name="Panbangred W."/>
            <person name="Inahashi Y."/>
            <person name="Intra B."/>
        </authorList>
    </citation>
    <scope>NUCLEOTIDE SEQUENCE [LARGE SCALE GENOMIC DNA]</scope>
    <source>
        <strain evidence="4 5">DSM 43553</strain>
    </source>
</reference>
<evidence type="ECO:0000313" key="5">
    <source>
        <dbReference type="Proteomes" id="UP001212498"/>
    </source>
</evidence>
<feature type="transmembrane region" description="Helical" evidence="2">
    <location>
        <begin position="15"/>
        <end position="36"/>
    </location>
</feature>
<dbReference type="Pfam" id="PF01145">
    <property type="entry name" value="Band_7"/>
    <property type="match status" value="1"/>
</dbReference>
<dbReference type="InterPro" id="IPR001972">
    <property type="entry name" value="Stomatin_HflK_fam"/>
</dbReference>
<sequence>MFALDGQTVTWQAPAVWLLLGLLLLAALIARVVRVVGEDERLVVRRLGRVTGVRGPGLVVVWPILERDVRVSLRTAGLDVFGKEAVTRDGVSVRVRAGVMAAVEDPVRFATAVEGPLTATTIVAENVLRREIARRDLAELPALVAGAGADLAGQVSETTRQWGIRVTLLDITDIQVPLSADLIAWGRGDRRQESLPA</sequence>
<organism evidence="4 5">
    <name type="scientific">Nonomuraea ferruginea</name>
    <dbReference type="NCBI Taxonomy" id="46174"/>
    <lineage>
        <taxon>Bacteria</taxon>
        <taxon>Bacillati</taxon>
        <taxon>Actinomycetota</taxon>
        <taxon>Actinomycetes</taxon>
        <taxon>Streptosporangiales</taxon>
        <taxon>Streptosporangiaceae</taxon>
        <taxon>Nonomuraea</taxon>
    </lineage>
</organism>
<dbReference type="InterPro" id="IPR001107">
    <property type="entry name" value="Band_7"/>
</dbReference>
<dbReference type="EMBL" id="JAPNUD010000053">
    <property type="protein sequence ID" value="MDA0642893.1"/>
    <property type="molecule type" value="Genomic_DNA"/>
</dbReference>
<evidence type="ECO:0000313" key="4">
    <source>
        <dbReference type="EMBL" id="MDA0642893.1"/>
    </source>
</evidence>
<accession>A0ABT4T057</accession>
<evidence type="ECO:0000259" key="3">
    <source>
        <dbReference type="SMART" id="SM00244"/>
    </source>
</evidence>
<dbReference type="SUPFAM" id="SSF117892">
    <property type="entry name" value="Band 7/SPFH domain"/>
    <property type="match status" value="1"/>
</dbReference>
<gene>
    <name evidence="4" type="ORF">OUY24_19880</name>
</gene>
<dbReference type="PANTHER" id="PTHR10264:SF19">
    <property type="entry name" value="AT06885P-RELATED"/>
    <property type="match status" value="1"/>
</dbReference>
<keyword evidence="2" id="KW-0472">Membrane</keyword>
<dbReference type="PANTHER" id="PTHR10264">
    <property type="entry name" value="BAND 7 PROTEIN-RELATED"/>
    <property type="match status" value="1"/>
</dbReference>
<proteinExistence type="inferred from homology"/>
<dbReference type="PRINTS" id="PR00721">
    <property type="entry name" value="STOMATIN"/>
</dbReference>
<keyword evidence="2" id="KW-0812">Transmembrane</keyword>